<dbReference type="EMBL" id="JAIQCV010000004">
    <property type="protein sequence ID" value="KAH1105953.1"/>
    <property type="molecule type" value="Genomic_DNA"/>
</dbReference>
<reference evidence="1 2" key="1">
    <citation type="journal article" date="2021" name="Plant Biotechnol. J.">
        <title>Multi-omics assisted identification of the key and species-specific regulatory components of drought-tolerant mechanisms in Gossypium stocksii.</title>
        <authorList>
            <person name="Yu D."/>
            <person name="Ke L."/>
            <person name="Zhang D."/>
            <person name="Wu Y."/>
            <person name="Sun Y."/>
            <person name="Mei J."/>
            <person name="Sun J."/>
            <person name="Sun Y."/>
        </authorList>
    </citation>
    <scope>NUCLEOTIDE SEQUENCE [LARGE SCALE GENOMIC DNA]</scope>
    <source>
        <strain evidence="2">cv. E1</strain>
        <tissue evidence="1">Leaf</tissue>
    </source>
</reference>
<keyword evidence="2" id="KW-1185">Reference proteome</keyword>
<evidence type="ECO:0000313" key="2">
    <source>
        <dbReference type="Proteomes" id="UP000828251"/>
    </source>
</evidence>
<organism evidence="1 2">
    <name type="scientific">Gossypium stocksii</name>
    <dbReference type="NCBI Taxonomy" id="47602"/>
    <lineage>
        <taxon>Eukaryota</taxon>
        <taxon>Viridiplantae</taxon>
        <taxon>Streptophyta</taxon>
        <taxon>Embryophyta</taxon>
        <taxon>Tracheophyta</taxon>
        <taxon>Spermatophyta</taxon>
        <taxon>Magnoliopsida</taxon>
        <taxon>eudicotyledons</taxon>
        <taxon>Gunneridae</taxon>
        <taxon>Pentapetalae</taxon>
        <taxon>rosids</taxon>
        <taxon>malvids</taxon>
        <taxon>Malvales</taxon>
        <taxon>Malvaceae</taxon>
        <taxon>Malvoideae</taxon>
        <taxon>Gossypium</taxon>
    </lineage>
</organism>
<dbReference type="OrthoDB" id="1002648at2759"/>
<proteinExistence type="predicted"/>
<dbReference type="Proteomes" id="UP000828251">
    <property type="component" value="Unassembled WGS sequence"/>
</dbReference>
<evidence type="ECO:0008006" key="3">
    <source>
        <dbReference type="Google" id="ProtNLM"/>
    </source>
</evidence>
<feature type="non-terminal residue" evidence="1">
    <location>
        <position position="130"/>
    </location>
</feature>
<evidence type="ECO:0000313" key="1">
    <source>
        <dbReference type="EMBL" id="KAH1105953.1"/>
    </source>
</evidence>
<protein>
    <recommendedName>
        <fullName evidence="3">Reverse transcriptase zinc-binding domain-containing protein</fullName>
    </recommendedName>
</protein>
<comment type="caution">
    <text evidence="1">The sequence shown here is derived from an EMBL/GenBank/DDBJ whole genome shotgun (WGS) entry which is preliminary data.</text>
</comment>
<dbReference type="AlphaFoldDB" id="A0A9D3W0P5"/>
<name>A0A9D3W0P5_9ROSI</name>
<sequence length="130" mass="15010">MNVNIWNDAWVPGAGNGRIQCQQIDIRYSKVSDLINHDDVTWKHGDIRALFGEEQMEKIISIPLTNRESPDILVWRGDKIGVYTAKSGYFQKIATEGNVLHHTTMSKFYKQIWGLKVPSRIRIHLWTCIS</sequence>
<accession>A0A9D3W0P5</accession>
<gene>
    <name evidence="1" type="ORF">J1N35_009721</name>
</gene>